<name>A0A822ZFJ0_NELNU</name>
<evidence type="ECO:0000259" key="1">
    <source>
        <dbReference type="Pfam" id="PF04937"/>
    </source>
</evidence>
<dbReference type="Proteomes" id="UP000607653">
    <property type="component" value="Unassembled WGS sequence"/>
</dbReference>
<sequence>MPSYYSCKTNLLRDLVNEVQLSTNKLCKEWRLFSCTIVADGWTDTCNQTLINFLAYCPGGIILIKFVDAFNIVKSIDNLFRLFKENIYGFFLSPCATHCLNLMLKEIVEIDYIEDVIQCASKITKFLYNHTFVLSKLRKRIGWIETVCLGATHFATSFIALDSILKHMHDL</sequence>
<organism evidence="2 3">
    <name type="scientific">Nelumbo nucifera</name>
    <name type="common">Sacred lotus</name>
    <dbReference type="NCBI Taxonomy" id="4432"/>
    <lineage>
        <taxon>Eukaryota</taxon>
        <taxon>Viridiplantae</taxon>
        <taxon>Streptophyta</taxon>
        <taxon>Embryophyta</taxon>
        <taxon>Tracheophyta</taxon>
        <taxon>Spermatophyta</taxon>
        <taxon>Magnoliopsida</taxon>
        <taxon>Proteales</taxon>
        <taxon>Nelumbonaceae</taxon>
        <taxon>Nelumbo</taxon>
    </lineage>
</organism>
<evidence type="ECO:0000313" key="2">
    <source>
        <dbReference type="EMBL" id="DAD43892.1"/>
    </source>
</evidence>
<dbReference type="EMBL" id="DUZY01000006">
    <property type="protein sequence ID" value="DAD43892.1"/>
    <property type="molecule type" value="Genomic_DNA"/>
</dbReference>
<evidence type="ECO:0000313" key="3">
    <source>
        <dbReference type="Proteomes" id="UP000607653"/>
    </source>
</evidence>
<dbReference type="AlphaFoldDB" id="A0A822ZFJ0"/>
<feature type="domain" description="DUF659" evidence="1">
    <location>
        <begin position="2"/>
        <end position="87"/>
    </location>
</feature>
<protein>
    <recommendedName>
        <fullName evidence="1">DUF659 domain-containing protein</fullName>
    </recommendedName>
</protein>
<dbReference type="SUPFAM" id="SSF53098">
    <property type="entry name" value="Ribonuclease H-like"/>
    <property type="match status" value="1"/>
</dbReference>
<dbReference type="InterPro" id="IPR007021">
    <property type="entry name" value="DUF659"/>
</dbReference>
<proteinExistence type="predicted"/>
<accession>A0A822ZFJ0</accession>
<dbReference type="PANTHER" id="PTHR32166">
    <property type="entry name" value="OSJNBA0013A04.12 PROTEIN"/>
    <property type="match status" value="1"/>
</dbReference>
<gene>
    <name evidence="2" type="ORF">HUJ06_002122</name>
</gene>
<comment type="caution">
    <text evidence="2">The sequence shown here is derived from an EMBL/GenBank/DDBJ whole genome shotgun (WGS) entry which is preliminary data.</text>
</comment>
<dbReference type="InterPro" id="IPR012337">
    <property type="entry name" value="RNaseH-like_sf"/>
</dbReference>
<keyword evidence="3" id="KW-1185">Reference proteome</keyword>
<dbReference type="Pfam" id="PF04937">
    <property type="entry name" value="DUF659"/>
    <property type="match status" value="1"/>
</dbReference>
<dbReference type="PANTHER" id="PTHR32166:SF121">
    <property type="entry name" value="DUF659 DOMAIN-CONTAINING PROTEIN"/>
    <property type="match status" value="1"/>
</dbReference>
<reference evidence="2 3" key="1">
    <citation type="journal article" date="2020" name="Mol. Biol. Evol.">
        <title>Distinct Expression and Methylation Patterns for Genes with Different Fates following a Single Whole-Genome Duplication in Flowering Plants.</title>
        <authorList>
            <person name="Shi T."/>
            <person name="Rahmani R.S."/>
            <person name="Gugger P.F."/>
            <person name="Wang M."/>
            <person name="Li H."/>
            <person name="Zhang Y."/>
            <person name="Li Z."/>
            <person name="Wang Q."/>
            <person name="Van de Peer Y."/>
            <person name="Marchal K."/>
            <person name="Chen J."/>
        </authorList>
    </citation>
    <scope>NUCLEOTIDE SEQUENCE [LARGE SCALE GENOMIC DNA]</scope>
    <source>
        <tissue evidence="2">Leaf</tissue>
    </source>
</reference>